<dbReference type="EMBL" id="HE650821">
    <property type="protein sequence ID" value="CCF56086.1"/>
    <property type="molecule type" value="Genomic_DNA"/>
</dbReference>
<dbReference type="GO" id="GO:0016973">
    <property type="term" value="P:poly(A)+ mRNA export from nucleus"/>
    <property type="evidence" value="ECO:0007669"/>
    <property type="project" value="TreeGrafter"/>
</dbReference>
<dbReference type="eggNOG" id="ENOG502RZ4Z">
    <property type="taxonomic scope" value="Eukaryota"/>
</dbReference>
<dbReference type="GO" id="GO:0044615">
    <property type="term" value="C:nuclear pore nuclear basket"/>
    <property type="evidence" value="ECO:0007669"/>
    <property type="project" value="InterPro"/>
</dbReference>
<feature type="region of interest" description="Disordered" evidence="1">
    <location>
        <begin position="47"/>
        <end position="70"/>
    </location>
</feature>
<evidence type="ECO:0000313" key="2">
    <source>
        <dbReference type="EMBL" id="CCF56086.1"/>
    </source>
</evidence>
<dbReference type="GO" id="GO:0017056">
    <property type="term" value="F:structural constituent of nuclear pore"/>
    <property type="evidence" value="ECO:0007669"/>
    <property type="project" value="InterPro"/>
</dbReference>
<dbReference type="FunCoup" id="H2ANY6">
    <property type="interactions" value="336"/>
</dbReference>
<gene>
    <name evidence="2" type="primary">KAFR0A06510</name>
    <name evidence="2" type="ORF">KAFR_0A06510</name>
</gene>
<sequence>MSIKESGSFRNPKSVAPYRKPVSRVTNRKTSFMGRIKNLFTDKLNNITNTNENENSVQGGPKRSISERRSRTSNVIVPGGFFDASETTTTSIKKEEQNHDISTFVNDNVDDTINSNKRLSRFFAEKGDAPLSEIEIEGILSIINKSKQHIANDEDDDNTNLMDTTRNEQNGHHFETPKVLKSSRILSSSSNFNLPTFTPKFENSKRNVSMHSMTSSTSTTRRVFNYSNMPTPYRTVVYKYSVANTPRETKILPASNENSVRKPASVNDSKQKLSNTASALISLLDSEEKANDGSGLNVNVSNLANPYSSHISKLHKFKRPTVEKKEDIKPIEAPVVPVVEKKEVPATSNGTSSSNFNMYKPVRSSSLRSSVNAVSDEDEEDKKLQEPLEVPQEPLKVPQASAFTFKFDKKPERVEIKEDKKPSPVQPTWQTPDVSTKEGKSNSSFVPLNIKFAPKLTEEKKFSFEFEQPVNSNIDSSQIDETAVENFRSTFIF</sequence>
<dbReference type="KEGG" id="kaf:KAFR_0A06510"/>
<evidence type="ECO:0000256" key="1">
    <source>
        <dbReference type="SAM" id="MobiDB-lite"/>
    </source>
</evidence>
<feature type="region of interest" description="Disordered" evidence="1">
    <location>
        <begin position="1"/>
        <end position="22"/>
    </location>
</feature>
<dbReference type="OrthoDB" id="5370852at2759"/>
<dbReference type="GO" id="GO:0031990">
    <property type="term" value="P:mRNA export from nucleus in response to heat stress"/>
    <property type="evidence" value="ECO:0007669"/>
    <property type="project" value="TreeGrafter"/>
</dbReference>
<keyword evidence="3" id="KW-1185">Reference proteome</keyword>
<dbReference type="GO" id="GO:0006607">
    <property type="term" value="P:NLS-bearing protein import into nucleus"/>
    <property type="evidence" value="ECO:0007669"/>
    <property type="project" value="TreeGrafter"/>
</dbReference>
<proteinExistence type="predicted"/>
<dbReference type="PANTHER" id="PTHR28284">
    <property type="entry name" value="NUCLEOPORIN NUP60"/>
    <property type="match status" value="1"/>
</dbReference>
<reference evidence="2 3" key="1">
    <citation type="journal article" date="2011" name="Proc. Natl. Acad. Sci. U.S.A.">
        <title>Evolutionary erosion of yeast sex chromosomes by mating-type switching accidents.</title>
        <authorList>
            <person name="Gordon J.L."/>
            <person name="Armisen D."/>
            <person name="Proux-Wera E."/>
            <person name="Oheigeartaigh S.S."/>
            <person name="Byrne K.P."/>
            <person name="Wolfe K.H."/>
        </authorList>
    </citation>
    <scope>NUCLEOTIDE SEQUENCE [LARGE SCALE GENOMIC DNA]</scope>
    <source>
        <strain evidence="3">ATCC 22294 / BCRC 22015 / CBS 2517 / CECT 1963 / NBRC 1671 / NRRL Y-8276</strain>
    </source>
</reference>
<evidence type="ECO:0000313" key="3">
    <source>
        <dbReference type="Proteomes" id="UP000005220"/>
    </source>
</evidence>
<name>H2ANY6_KAZAF</name>
<dbReference type="HOGENOM" id="CLU_037434_0_0_1"/>
<dbReference type="AlphaFoldDB" id="H2ANY6"/>
<dbReference type="GeneID" id="13886292"/>
<dbReference type="PANTHER" id="PTHR28284:SF1">
    <property type="entry name" value="NUCLEOPORIN NUP60"/>
    <property type="match status" value="1"/>
</dbReference>
<evidence type="ECO:0008006" key="4">
    <source>
        <dbReference type="Google" id="ProtNLM"/>
    </source>
</evidence>
<dbReference type="InParanoid" id="H2ANY6"/>
<dbReference type="InterPro" id="IPR034432">
    <property type="entry name" value="Nup60"/>
</dbReference>
<feature type="region of interest" description="Disordered" evidence="1">
    <location>
        <begin position="153"/>
        <end position="172"/>
    </location>
</feature>
<protein>
    <recommendedName>
        <fullName evidence="4">Nucleoporin NUP60</fullName>
    </recommendedName>
</protein>
<dbReference type="GO" id="GO:0034398">
    <property type="term" value="P:telomere tethering at nuclear periphery"/>
    <property type="evidence" value="ECO:0007669"/>
    <property type="project" value="TreeGrafter"/>
</dbReference>
<dbReference type="Proteomes" id="UP000005220">
    <property type="component" value="Chromosome 1"/>
</dbReference>
<accession>H2ANY6</accession>
<dbReference type="GO" id="GO:0008298">
    <property type="term" value="P:intracellular mRNA localization"/>
    <property type="evidence" value="ECO:0007669"/>
    <property type="project" value="TreeGrafter"/>
</dbReference>
<dbReference type="STRING" id="1071382.H2ANY6"/>
<organism evidence="2 3">
    <name type="scientific">Kazachstania africana (strain ATCC 22294 / BCRC 22015 / CBS 2517 / CECT 1963 / NBRC 1671 / NRRL Y-8276)</name>
    <name type="common">Yeast</name>
    <name type="synonym">Kluyveromyces africanus</name>
    <dbReference type="NCBI Taxonomy" id="1071382"/>
    <lineage>
        <taxon>Eukaryota</taxon>
        <taxon>Fungi</taxon>
        <taxon>Dikarya</taxon>
        <taxon>Ascomycota</taxon>
        <taxon>Saccharomycotina</taxon>
        <taxon>Saccharomycetes</taxon>
        <taxon>Saccharomycetales</taxon>
        <taxon>Saccharomycetaceae</taxon>
        <taxon>Kazachstania</taxon>
    </lineage>
</organism>
<dbReference type="RefSeq" id="XP_003955221.1">
    <property type="nucleotide sequence ID" value="XM_003955172.1"/>
</dbReference>
<feature type="region of interest" description="Disordered" evidence="1">
    <location>
        <begin position="416"/>
        <end position="441"/>
    </location>
</feature>